<dbReference type="Pfam" id="PF13200">
    <property type="entry name" value="DUF4015"/>
    <property type="match status" value="1"/>
</dbReference>
<dbReference type="EMBL" id="MHNI01000012">
    <property type="protein sequence ID" value="OGZ42881.1"/>
    <property type="molecule type" value="Genomic_DNA"/>
</dbReference>
<sequence length="381" mass="43953">MMHYLFSILVVLFIGGLFYYVFFLDGVVISYDRYDQADTEAAAETNEVALPKHVVPPTPVRAIYMTSWVGGTKDWRAELVQFVERTELNAIVIDIKDYSGMVSFITGDEVIKRIGSEEERISDMQAFIHELHSKNIYVIARITAFQDPHYSKLFPDDAIKDSRGGLWKDKNGLTYVDPLARDFWDYLVRVARAAEAVGFDELNFDYIRYPSDGPIQYAVYPYTKNGIAKADVIEEFFQYINHELDSVPVPLSADLFGFTTYYENDLNIGQILERADPYFDYLSPMVYPSHYPDGFNGYANPAKHPYDIIRLSMTRGMERLMNASSTPEKLRPWIQDFDLGATYDEYMVREEKRAVYDVGLDSWMAWDPANRYTRSAYDPAN</sequence>
<protein>
    <recommendedName>
        <fullName evidence="2">DUF4015 domain-containing protein</fullName>
    </recommendedName>
</protein>
<organism evidence="3 4">
    <name type="scientific">Candidatus Ryanbacteria bacterium RIFCSPHIGHO2_01_45_13</name>
    <dbReference type="NCBI Taxonomy" id="1802112"/>
    <lineage>
        <taxon>Bacteria</taxon>
        <taxon>Candidatus Ryaniibacteriota</taxon>
    </lineage>
</organism>
<keyword evidence="1" id="KW-0472">Membrane</keyword>
<name>A0A1G2FZ87_9BACT</name>
<dbReference type="InterPro" id="IPR017853">
    <property type="entry name" value="GH"/>
</dbReference>
<evidence type="ECO:0000259" key="2">
    <source>
        <dbReference type="Pfam" id="PF13200"/>
    </source>
</evidence>
<dbReference type="InterPro" id="IPR025275">
    <property type="entry name" value="DUF4015"/>
</dbReference>
<reference evidence="3 4" key="1">
    <citation type="journal article" date="2016" name="Nat. Commun.">
        <title>Thousands of microbial genomes shed light on interconnected biogeochemical processes in an aquifer system.</title>
        <authorList>
            <person name="Anantharaman K."/>
            <person name="Brown C.T."/>
            <person name="Hug L.A."/>
            <person name="Sharon I."/>
            <person name="Castelle C.J."/>
            <person name="Probst A.J."/>
            <person name="Thomas B.C."/>
            <person name="Singh A."/>
            <person name="Wilkins M.J."/>
            <person name="Karaoz U."/>
            <person name="Brodie E.L."/>
            <person name="Williams K.H."/>
            <person name="Hubbard S.S."/>
            <person name="Banfield J.F."/>
        </authorList>
    </citation>
    <scope>NUCLEOTIDE SEQUENCE [LARGE SCALE GENOMIC DNA]</scope>
</reference>
<dbReference type="SUPFAM" id="SSF51445">
    <property type="entry name" value="(Trans)glycosidases"/>
    <property type="match status" value="1"/>
</dbReference>
<keyword evidence="1" id="KW-0812">Transmembrane</keyword>
<accession>A0A1G2FZ87</accession>
<feature type="transmembrane region" description="Helical" evidence="1">
    <location>
        <begin position="6"/>
        <end position="24"/>
    </location>
</feature>
<comment type="caution">
    <text evidence="3">The sequence shown here is derived from an EMBL/GenBank/DDBJ whole genome shotgun (WGS) entry which is preliminary data.</text>
</comment>
<dbReference type="AlphaFoldDB" id="A0A1G2FZ87"/>
<keyword evidence="1" id="KW-1133">Transmembrane helix</keyword>
<feature type="domain" description="DUF4015" evidence="2">
    <location>
        <begin position="62"/>
        <end position="372"/>
    </location>
</feature>
<evidence type="ECO:0000313" key="3">
    <source>
        <dbReference type="EMBL" id="OGZ42881.1"/>
    </source>
</evidence>
<proteinExistence type="predicted"/>
<dbReference type="Proteomes" id="UP000176700">
    <property type="component" value="Unassembled WGS sequence"/>
</dbReference>
<evidence type="ECO:0000256" key="1">
    <source>
        <dbReference type="SAM" id="Phobius"/>
    </source>
</evidence>
<gene>
    <name evidence="3" type="ORF">A2W41_02045</name>
</gene>
<evidence type="ECO:0000313" key="4">
    <source>
        <dbReference type="Proteomes" id="UP000176700"/>
    </source>
</evidence>
<dbReference type="Gene3D" id="3.20.20.80">
    <property type="entry name" value="Glycosidases"/>
    <property type="match status" value="1"/>
</dbReference>